<feature type="transmembrane region" description="Helical" evidence="7">
    <location>
        <begin position="513"/>
        <end position="537"/>
    </location>
</feature>
<dbReference type="GO" id="GO:0005886">
    <property type="term" value="C:plasma membrane"/>
    <property type="evidence" value="ECO:0007669"/>
    <property type="project" value="UniProtKB-SubCell"/>
</dbReference>
<feature type="transmembrane region" description="Helical" evidence="7">
    <location>
        <begin position="468"/>
        <end position="492"/>
    </location>
</feature>
<evidence type="ECO:0000313" key="9">
    <source>
        <dbReference type="EMBL" id="GII58519.1"/>
    </source>
</evidence>
<feature type="domain" description="ABC3 transporter permease C-terminal" evidence="8">
    <location>
        <begin position="744"/>
        <end position="853"/>
    </location>
</feature>
<dbReference type="GO" id="GO:0022857">
    <property type="term" value="F:transmembrane transporter activity"/>
    <property type="evidence" value="ECO:0007669"/>
    <property type="project" value="TreeGrafter"/>
</dbReference>
<comment type="caution">
    <text evidence="9">The sequence shown here is derived from an EMBL/GenBank/DDBJ whole genome shotgun (WGS) entry which is preliminary data.</text>
</comment>
<keyword evidence="2" id="KW-1003">Cell membrane</keyword>
<organism evidence="9 10">
    <name type="scientific">Planotetraspora thailandica</name>
    <dbReference type="NCBI Taxonomy" id="487172"/>
    <lineage>
        <taxon>Bacteria</taxon>
        <taxon>Bacillati</taxon>
        <taxon>Actinomycetota</taxon>
        <taxon>Actinomycetes</taxon>
        <taxon>Streptosporangiales</taxon>
        <taxon>Streptosporangiaceae</taxon>
        <taxon>Planotetraspora</taxon>
    </lineage>
</organism>
<gene>
    <name evidence="9" type="ORF">Pth03_69080</name>
</gene>
<evidence type="ECO:0000313" key="10">
    <source>
        <dbReference type="Proteomes" id="UP000605992"/>
    </source>
</evidence>
<comment type="subcellular location">
    <subcellularLocation>
        <location evidence="1">Cell membrane</location>
        <topology evidence="1">Multi-pass membrane protein</topology>
    </subcellularLocation>
</comment>
<evidence type="ECO:0000256" key="7">
    <source>
        <dbReference type="SAM" id="Phobius"/>
    </source>
</evidence>
<keyword evidence="5 7" id="KW-0472">Membrane</keyword>
<feature type="transmembrane region" description="Helical" evidence="7">
    <location>
        <begin position="834"/>
        <end position="858"/>
    </location>
</feature>
<evidence type="ECO:0000256" key="3">
    <source>
        <dbReference type="ARBA" id="ARBA00022692"/>
    </source>
</evidence>
<dbReference type="AlphaFoldDB" id="A0A8J3Y0G4"/>
<feature type="transmembrane region" description="Helical" evidence="7">
    <location>
        <begin position="739"/>
        <end position="764"/>
    </location>
</feature>
<dbReference type="EMBL" id="BOOR01000066">
    <property type="protein sequence ID" value="GII58519.1"/>
    <property type="molecule type" value="Genomic_DNA"/>
</dbReference>
<keyword evidence="3 7" id="KW-0812">Transmembrane</keyword>
<feature type="transmembrane region" description="Helical" evidence="7">
    <location>
        <begin position="791"/>
        <end position="814"/>
    </location>
</feature>
<evidence type="ECO:0000256" key="4">
    <source>
        <dbReference type="ARBA" id="ARBA00022989"/>
    </source>
</evidence>
<name>A0A8J3Y0G4_9ACTN</name>
<dbReference type="InterPro" id="IPR003838">
    <property type="entry name" value="ABC3_permease_C"/>
</dbReference>
<dbReference type="RefSeq" id="WP_203948617.1">
    <property type="nucleotide sequence ID" value="NZ_BOOR01000066.1"/>
</dbReference>
<evidence type="ECO:0000256" key="1">
    <source>
        <dbReference type="ARBA" id="ARBA00004651"/>
    </source>
</evidence>
<dbReference type="Proteomes" id="UP000605992">
    <property type="component" value="Unassembled WGS sequence"/>
</dbReference>
<evidence type="ECO:0000259" key="8">
    <source>
        <dbReference type="Pfam" id="PF02687"/>
    </source>
</evidence>
<dbReference type="InterPro" id="IPR050250">
    <property type="entry name" value="Macrolide_Exporter_MacB"/>
</dbReference>
<feature type="transmembrane region" description="Helical" evidence="7">
    <location>
        <begin position="353"/>
        <end position="376"/>
    </location>
</feature>
<evidence type="ECO:0000256" key="6">
    <source>
        <dbReference type="ARBA" id="ARBA00038076"/>
    </source>
</evidence>
<dbReference type="Pfam" id="PF02687">
    <property type="entry name" value="FtsX"/>
    <property type="match status" value="1"/>
</dbReference>
<feature type="transmembrane region" description="Helical" evidence="7">
    <location>
        <begin position="431"/>
        <end position="448"/>
    </location>
</feature>
<proteinExistence type="inferred from homology"/>
<protein>
    <submittedName>
        <fullName evidence="9">Membrane protein</fullName>
    </submittedName>
</protein>
<evidence type="ECO:0000256" key="5">
    <source>
        <dbReference type="ARBA" id="ARBA00023136"/>
    </source>
</evidence>
<dbReference type="PANTHER" id="PTHR30572">
    <property type="entry name" value="MEMBRANE COMPONENT OF TRANSPORTER-RELATED"/>
    <property type="match status" value="1"/>
</dbReference>
<keyword evidence="4 7" id="KW-1133">Transmembrane helix</keyword>
<evidence type="ECO:0000256" key="2">
    <source>
        <dbReference type="ARBA" id="ARBA00022475"/>
    </source>
</evidence>
<sequence length="872" mass="90801">MPITLLRVHRGAVAVLALLTFTASLLLAALPKALEKAYDRALGTVLDASTADVTDLKLEQRPGRLLTTPQEFAERDAQLRHDLPPALREVIASGGTSHYGAQTYGTPVIGRMGERNRPYQFFDLAWLPDADRRVRYVEGSPPGPTGSVMVGGTTLVRFDVAVVKEAADAMGLRVGSTLLIGVSGTMAARVTGFYEIVDPTDGFWEHNRGVSHAAVRWVGETKEYSVTGLTSADSLKHLDSNRDLRYSWVLGIGGGAVTARNAQAVVDDFGVYQAAVARQSGGGTRYVLQSGLPALLTGYLKRLSTAQTLMFLVLGGLGLVALGVIALAAQLLTERMRPALSLMRARGAGLPRIVGTGTAVAALAATPAVLFGYGLAFLVPGPVTPAVHLGPLLPAIAAVAFPAARLALSQREPLRDTRDDVVARRPSPRRIAAEVTVVGLALVGAYLLRARGLTASADGGGDPFLMAVPAALTLATALITLRCYPFPLRLAVRLAARRRRAVPFLGLAQAARARGVTALPVLILLPALAVSVFGSMVSGAIGNTQRLAAWEQVGASARVEGEADIPAATIERVRELPGVEAVVPVAKGTTQVGFGGRTATVVALDLAAYRHIVAGSPLTAPAPPAEVPAPAVPALVSPSLGALTTFEVGWPGRMQATTKGTIEGLPGLAYATDELIVLPYDAAKRAGLREFANTLLIKGEVDRDQLIKVVNTPNTLVTTFDDALREIAGTPLTSTVLRAFTIVTVALAGYALVAVVIALVIGAAERARALSYLRTLGLTQRQARRLTMLEIAPLIVLASLAGLLLGLVLPVALAPGIDLSAYAGLPVDGFPIDLGMPLLLAAGLTTVALLGAFTHAIAGRAVAGALRLGESS</sequence>
<feature type="transmembrane region" description="Helical" evidence="7">
    <location>
        <begin position="309"/>
        <end position="332"/>
    </location>
</feature>
<feature type="transmembrane region" description="Helical" evidence="7">
    <location>
        <begin position="388"/>
        <end position="408"/>
    </location>
</feature>
<accession>A0A8J3Y0G4</accession>
<reference evidence="9" key="1">
    <citation type="submission" date="2021-01" db="EMBL/GenBank/DDBJ databases">
        <title>Whole genome shotgun sequence of Planotetraspora thailandica NBRC 104271.</title>
        <authorList>
            <person name="Komaki H."/>
            <person name="Tamura T."/>
        </authorList>
    </citation>
    <scope>NUCLEOTIDE SEQUENCE</scope>
    <source>
        <strain evidence="9">NBRC 104271</strain>
    </source>
</reference>
<keyword evidence="10" id="KW-1185">Reference proteome</keyword>
<comment type="similarity">
    <text evidence="6">Belongs to the ABC-4 integral membrane protein family.</text>
</comment>
<dbReference type="PANTHER" id="PTHR30572:SF4">
    <property type="entry name" value="ABC TRANSPORTER PERMEASE YTRF"/>
    <property type="match status" value="1"/>
</dbReference>